<sequence>MRVALRAPVASAPARATPRCIPALVRSRARVVRVQAEKDPRGTDSETDVTSKQVNDKLNTLLAELQKTGMDQAKAKRVLKKWEEMGVQDSEQLRKLLVKRSLKPASTVAFQAFIDGIACFGGFYTSGMISDSPPFTGQFPLQLLASFFGFYYCLQALLNLSVASALTWTAFKYGTNSVELLAAVQQLAGPQTGLNVLDRAQVAVNTLKVLQTLDEIADLLKALPTTSPKRSTLQNLSAYLTLAYAEEKMGFDPAKFGLSEAEAGEIAYVFSKYDVNEDCRLSTSELKRLCLDLGKDLTDDEVKEALRILDTSGNGTIELDEFVAWWMKSKGMKAPVSA</sequence>
<gene>
    <name evidence="3" type="ORF">HYH03_012196</name>
</gene>
<dbReference type="Pfam" id="PF13499">
    <property type="entry name" value="EF-hand_7"/>
    <property type="match status" value="1"/>
</dbReference>
<dbReference type="InterPro" id="IPR011992">
    <property type="entry name" value="EF-hand-dom_pair"/>
</dbReference>
<dbReference type="SMART" id="SM00054">
    <property type="entry name" value="EFh"/>
    <property type="match status" value="2"/>
</dbReference>
<keyword evidence="4" id="KW-1185">Reference proteome</keyword>
<reference evidence="3" key="1">
    <citation type="journal article" date="2020" name="bioRxiv">
        <title>Comparative genomics of Chlamydomonas.</title>
        <authorList>
            <person name="Craig R.J."/>
            <person name="Hasan A.R."/>
            <person name="Ness R.W."/>
            <person name="Keightley P.D."/>
        </authorList>
    </citation>
    <scope>NUCLEOTIDE SEQUENCE</scope>
    <source>
        <strain evidence="3">CCAP 11/70</strain>
    </source>
</reference>
<dbReference type="InterPro" id="IPR018247">
    <property type="entry name" value="EF_Hand_1_Ca_BS"/>
</dbReference>
<feature type="domain" description="EF-hand" evidence="2">
    <location>
        <begin position="297"/>
        <end position="332"/>
    </location>
</feature>
<evidence type="ECO:0000313" key="3">
    <source>
        <dbReference type="EMBL" id="KAG2489366.1"/>
    </source>
</evidence>
<organism evidence="3 4">
    <name type="scientific">Edaphochlamys debaryana</name>
    <dbReference type="NCBI Taxonomy" id="47281"/>
    <lineage>
        <taxon>Eukaryota</taxon>
        <taxon>Viridiplantae</taxon>
        <taxon>Chlorophyta</taxon>
        <taxon>core chlorophytes</taxon>
        <taxon>Chlorophyceae</taxon>
        <taxon>CS clade</taxon>
        <taxon>Chlamydomonadales</taxon>
        <taxon>Chlamydomonadales incertae sedis</taxon>
        <taxon>Edaphochlamys</taxon>
    </lineage>
</organism>
<evidence type="ECO:0000313" key="4">
    <source>
        <dbReference type="Proteomes" id="UP000612055"/>
    </source>
</evidence>
<dbReference type="OrthoDB" id="26525at2759"/>
<dbReference type="GO" id="GO:0005509">
    <property type="term" value="F:calcium ion binding"/>
    <property type="evidence" value="ECO:0007669"/>
    <property type="project" value="InterPro"/>
</dbReference>
<feature type="domain" description="EF-hand" evidence="2">
    <location>
        <begin position="261"/>
        <end position="296"/>
    </location>
</feature>
<dbReference type="PROSITE" id="PS00018">
    <property type="entry name" value="EF_HAND_1"/>
    <property type="match status" value="1"/>
</dbReference>
<dbReference type="EMBL" id="JAEHOE010000074">
    <property type="protein sequence ID" value="KAG2489366.1"/>
    <property type="molecule type" value="Genomic_DNA"/>
</dbReference>
<dbReference type="Proteomes" id="UP000612055">
    <property type="component" value="Unassembled WGS sequence"/>
</dbReference>
<evidence type="ECO:0000256" key="1">
    <source>
        <dbReference type="ARBA" id="ARBA00022837"/>
    </source>
</evidence>
<dbReference type="PROSITE" id="PS50222">
    <property type="entry name" value="EF_HAND_2"/>
    <property type="match status" value="2"/>
</dbReference>
<proteinExistence type="predicted"/>
<dbReference type="Gene3D" id="1.10.238.10">
    <property type="entry name" value="EF-hand"/>
    <property type="match status" value="1"/>
</dbReference>
<comment type="caution">
    <text evidence="3">The sequence shown here is derived from an EMBL/GenBank/DDBJ whole genome shotgun (WGS) entry which is preliminary data.</text>
</comment>
<dbReference type="AlphaFoldDB" id="A0A835XVZ8"/>
<name>A0A835XVZ8_9CHLO</name>
<accession>A0A835XVZ8</accession>
<dbReference type="SUPFAM" id="SSF47473">
    <property type="entry name" value="EF-hand"/>
    <property type="match status" value="1"/>
</dbReference>
<dbReference type="CDD" id="cd00051">
    <property type="entry name" value="EFh"/>
    <property type="match status" value="1"/>
</dbReference>
<dbReference type="InterPro" id="IPR002048">
    <property type="entry name" value="EF_hand_dom"/>
</dbReference>
<keyword evidence="1" id="KW-0106">Calcium</keyword>
<protein>
    <recommendedName>
        <fullName evidence="2">EF-hand domain-containing protein</fullName>
    </recommendedName>
</protein>
<evidence type="ECO:0000259" key="2">
    <source>
        <dbReference type="PROSITE" id="PS50222"/>
    </source>
</evidence>